<dbReference type="EMBL" id="CAFBMW010000024">
    <property type="protein sequence ID" value="CAB4952998.1"/>
    <property type="molecule type" value="Genomic_DNA"/>
</dbReference>
<feature type="domain" description="Calcineurin-like phosphoesterase" evidence="2">
    <location>
        <begin position="144"/>
        <end position="379"/>
    </location>
</feature>
<evidence type="ECO:0000259" key="2">
    <source>
        <dbReference type="Pfam" id="PF00149"/>
    </source>
</evidence>
<reference evidence="3" key="1">
    <citation type="submission" date="2020-05" db="EMBL/GenBank/DDBJ databases">
        <authorList>
            <person name="Chiriac C."/>
            <person name="Salcher M."/>
            <person name="Ghai R."/>
            <person name="Kavagutti S V."/>
        </authorList>
    </citation>
    <scope>NUCLEOTIDE SEQUENCE</scope>
</reference>
<dbReference type="SUPFAM" id="SSF56300">
    <property type="entry name" value="Metallo-dependent phosphatases"/>
    <property type="match status" value="1"/>
</dbReference>
<evidence type="ECO:0000313" key="3">
    <source>
        <dbReference type="EMBL" id="CAB4952998.1"/>
    </source>
</evidence>
<feature type="region of interest" description="Disordered" evidence="1">
    <location>
        <begin position="29"/>
        <end position="98"/>
    </location>
</feature>
<dbReference type="Gene3D" id="3.60.21.10">
    <property type="match status" value="1"/>
</dbReference>
<proteinExistence type="predicted"/>
<name>A0A6J7KA88_9ZZZZ</name>
<accession>A0A6J7KA88</accession>
<sequence length="479" mass="52622">MTRRPLGPLSALLVVGALCCTTLTPPVAPAGAAPGSDYPAPTIDTAPREARETRSGTPDEAADGSEREQVVPRAEPLIETTSRGPRERPAVPPAPELTGGYRFISAPDFLNQDVADLTADGRKHHVVEATGEVANSTNASYETALDRVLDEMAGHGTRDVLVAGDLVEGRWGRDDSRTGVFGPVRTQAQRLRAWRRAADVYYPAWLQRFDDHGLRTYPAVGDHEVGDDPWRVRGRNPWVDFKRRHVPEFKKIFADHALSGTDGRPRFADRPRRGPSRHTAYAVRLDADVLLVTLDVFERRGGDVHMSVDAAQLAWLERVLRKARRDEVPWVMVQGHTPMPGPVRVRNSTHLVYEKGRSSKLWRAMVDGGVDVYLSGEVHDQTVRQRDGILEVSHGSLFYRGEASYVLGQATAGRLVLANHQFRGTVGYADRLWTTSRQGAPGTISYPLPSVVTGTLVAGRTRSGGLRVEDAAGVLDPRR</sequence>
<dbReference type="GO" id="GO:0016787">
    <property type="term" value="F:hydrolase activity"/>
    <property type="evidence" value="ECO:0007669"/>
    <property type="project" value="InterPro"/>
</dbReference>
<dbReference type="AlphaFoldDB" id="A0A6J7KA88"/>
<protein>
    <submittedName>
        <fullName evidence="3">Unannotated protein</fullName>
    </submittedName>
</protein>
<dbReference type="Pfam" id="PF00149">
    <property type="entry name" value="Metallophos"/>
    <property type="match status" value="1"/>
</dbReference>
<dbReference type="InterPro" id="IPR029052">
    <property type="entry name" value="Metallo-depent_PP-like"/>
</dbReference>
<gene>
    <name evidence="3" type="ORF">UFOPK3662_02679</name>
</gene>
<evidence type="ECO:0000256" key="1">
    <source>
        <dbReference type="SAM" id="MobiDB-lite"/>
    </source>
</evidence>
<dbReference type="InterPro" id="IPR004843">
    <property type="entry name" value="Calcineurin-like_PHP"/>
</dbReference>
<organism evidence="3">
    <name type="scientific">freshwater metagenome</name>
    <dbReference type="NCBI Taxonomy" id="449393"/>
    <lineage>
        <taxon>unclassified sequences</taxon>
        <taxon>metagenomes</taxon>
        <taxon>ecological metagenomes</taxon>
    </lineage>
</organism>